<dbReference type="EMBL" id="ML210322">
    <property type="protein sequence ID" value="TFK19851.1"/>
    <property type="molecule type" value="Genomic_DNA"/>
</dbReference>
<sequence>MNFQILSQPKYDGNDTNLTSDILFEVIVQGWLDGSLTNTDRISTMITFPLVCTWWREAFTLLSRTYLYIPSPSYCQFYLRQLVHAPKAMVLREQEKEPQRKATMSPRTLCKTLTIRVENAVLPPPLDWHNSPMGEVPGEFLHYTSFHKLVPNLHHIDISYVDITLYQMFFKHSFRKALDLAPIDVDMEVSFDFEVDRGLPEKVIEEVIEKNARDKGVKVEGHKDRWDWPRFLAGVRRMYMRCPTGGPTRPGEVAPLDLEMEITDVDAPPHLIERYLPLTLGFKSLLFDAMFEPHVKNYLPRIK</sequence>
<name>A0A5C3KHZ9_COPMA</name>
<accession>A0A5C3KHZ9</accession>
<keyword evidence="2" id="KW-1185">Reference proteome</keyword>
<dbReference type="AlphaFoldDB" id="A0A5C3KHZ9"/>
<reference evidence="1 2" key="1">
    <citation type="journal article" date="2019" name="Nat. Ecol. Evol.">
        <title>Megaphylogeny resolves global patterns of mushroom evolution.</title>
        <authorList>
            <person name="Varga T."/>
            <person name="Krizsan K."/>
            <person name="Foldi C."/>
            <person name="Dima B."/>
            <person name="Sanchez-Garcia M."/>
            <person name="Sanchez-Ramirez S."/>
            <person name="Szollosi G.J."/>
            <person name="Szarkandi J.G."/>
            <person name="Papp V."/>
            <person name="Albert L."/>
            <person name="Andreopoulos W."/>
            <person name="Angelini C."/>
            <person name="Antonin V."/>
            <person name="Barry K.W."/>
            <person name="Bougher N.L."/>
            <person name="Buchanan P."/>
            <person name="Buyck B."/>
            <person name="Bense V."/>
            <person name="Catcheside P."/>
            <person name="Chovatia M."/>
            <person name="Cooper J."/>
            <person name="Damon W."/>
            <person name="Desjardin D."/>
            <person name="Finy P."/>
            <person name="Geml J."/>
            <person name="Haridas S."/>
            <person name="Hughes K."/>
            <person name="Justo A."/>
            <person name="Karasinski D."/>
            <person name="Kautmanova I."/>
            <person name="Kiss B."/>
            <person name="Kocsube S."/>
            <person name="Kotiranta H."/>
            <person name="LaButti K.M."/>
            <person name="Lechner B.E."/>
            <person name="Liimatainen K."/>
            <person name="Lipzen A."/>
            <person name="Lukacs Z."/>
            <person name="Mihaltcheva S."/>
            <person name="Morgado L.N."/>
            <person name="Niskanen T."/>
            <person name="Noordeloos M.E."/>
            <person name="Ohm R.A."/>
            <person name="Ortiz-Santana B."/>
            <person name="Ovrebo C."/>
            <person name="Racz N."/>
            <person name="Riley R."/>
            <person name="Savchenko A."/>
            <person name="Shiryaev A."/>
            <person name="Soop K."/>
            <person name="Spirin V."/>
            <person name="Szebenyi C."/>
            <person name="Tomsovsky M."/>
            <person name="Tulloss R.E."/>
            <person name="Uehling J."/>
            <person name="Grigoriev I.V."/>
            <person name="Vagvolgyi C."/>
            <person name="Papp T."/>
            <person name="Martin F.M."/>
            <person name="Miettinen O."/>
            <person name="Hibbett D.S."/>
            <person name="Nagy L.G."/>
        </authorList>
    </citation>
    <scope>NUCLEOTIDE SEQUENCE [LARGE SCALE GENOMIC DNA]</scope>
    <source>
        <strain evidence="1 2">CBS 121175</strain>
    </source>
</reference>
<evidence type="ECO:0000313" key="1">
    <source>
        <dbReference type="EMBL" id="TFK19851.1"/>
    </source>
</evidence>
<organism evidence="1 2">
    <name type="scientific">Coprinopsis marcescibilis</name>
    <name type="common">Agaric fungus</name>
    <name type="synonym">Psathyrella marcescibilis</name>
    <dbReference type="NCBI Taxonomy" id="230819"/>
    <lineage>
        <taxon>Eukaryota</taxon>
        <taxon>Fungi</taxon>
        <taxon>Dikarya</taxon>
        <taxon>Basidiomycota</taxon>
        <taxon>Agaricomycotina</taxon>
        <taxon>Agaricomycetes</taxon>
        <taxon>Agaricomycetidae</taxon>
        <taxon>Agaricales</taxon>
        <taxon>Agaricineae</taxon>
        <taxon>Psathyrellaceae</taxon>
        <taxon>Coprinopsis</taxon>
    </lineage>
</organism>
<gene>
    <name evidence="1" type="ORF">FA15DRAFT_600759</name>
</gene>
<proteinExistence type="predicted"/>
<dbReference type="Proteomes" id="UP000307440">
    <property type="component" value="Unassembled WGS sequence"/>
</dbReference>
<protein>
    <submittedName>
        <fullName evidence="1">Uncharacterized protein</fullName>
    </submittedName>
</protein>
<evidence type="ECO:0000313" key="2">
    <source>
        <dbReference type="Proteomes" id="UP000307440"/>
    </source>
</evidence>
<dbReference type="OrthoDB" id="2836053at2759"/>